<feature type="region of interest" description="Disordered" evidence="3">
    <location>
        <begin position="671"/>
        <end position="715"/>
    </location>
</feature>
<feature type="region of interest" description="Disordered" evidence="3">
    <location>
        <begin position="1"/>
        <end position="177"/>
    </location>
</feature>
<keyword evidence="5" id="KW-1185">Reference proteome</keyword>
<dbReference type="GO" id="GO:0003682">
    <property type="term" value="F:chromatin binding"/>
    <property type="evidence" value="ECO:0007669"/>
    <property type="project" value="InterPro"/>
</dbReference>
<dbReference type="GO" id="GO:0007389">
    <property type="term" value="P:pattern specification process"/>
    <property type="evidence" value="ECO:0007669"/>
    <property type="project" value="TreeGrafter"/>
</dbReference>
<reference evidence="4" key="1">
    <citation type="journal article" date="2023" name="Mol. Biol. Evol.">
        <title>Third-Generation Sequencing Reveals the Adaptive Role of the Epigenome in Three Deep-Sea Polychaetes.</title>
        <authorList>
            <person name="Perez M."/>
            <person name="Aroh O."/>
            <person name="Sun Y."/>
            <person name="Lan Y."/>
            <person name="Juniper S.K."/>
            <person name="Young C.R."/>
            <person name="Angers B."/>
            <person name="Qian P.Y."/>
        </authorList>
    </citation>
    <scope>NUCLEOTIDE SEQUENCE</scope>
    <source>
        <strain evidence="4">P08H-3</strain>
    </source>
</reference>
<feature type="region of interest" description="Disordered" evidence="3">
    <location>
        <begin position="542"/>
        <end position="568"/>
    </location>
</feature>
<comment type="caution">
    <text evidence="4">The sequence shown here is derived from an EMBL/GenBank/DDBJ whole genome shotgun (WGS) entry which is preliminary data.</text>
</comment>
<evidence type="ECO:0000256" key="1">
    <source>
        <dbReference type="ARBA" id="ARBA00023125"/>
    </source>
</evidence>
<proteinExistence type="predicted"/>
<gene>
    <name evidence="4" type="ORF">LSH36_2g05066</name>
</gene>
<feature type="region of interest" description="Disordered" evidence="3">
    <location>
        <begin position="1164"/>
        <end position="1186"/>
    </location>
</feature>
<feature type="region of interest" description="Disordered" evidence="3">
    <location>
        <begin position="973"/>
        <end position="1007"/>
    </location>
</feature>
<keyword evidence="2" id="KW-0539">Nucleus</keyword>
<dbReference type="Gene3D" id="1.10.10.60">
    <property type="entry name" value="Homeodomain-like"/>
    <property type="match status" value="1"/>
</dbReference>
<dbReference type="GO" id="GO:0005634">
    <property type="term" value="C:nucleus"/>
    <property type="evidence" value="ECO:0007669"/>
    <property type="project" value="TreeGrafter"/>
</dbReference>
<evidence type="ECO:0000256" key="3">
    <source>
        <dbReference type="SAM" id="MobiDB-lite"/>
    </source>
</evidence>
<evidence type="ECO:0000256" key="2">
    <source>
        <dbReference type="ARBA" id="ARBA00023242"/>
    </source>
</evidence>
<dbReference type="Proteomes" id="UP001208570">
    <property type="component" value="Unassembled WGS sequence"/>
</dbReference>
<name>A0AAD9KFV5_9ANNE</name>
<dbReference type="AlphaFoldDB" id="A0AAD9KFV5"/>
<feature type="compositionally biased region" description="Polar residues" evidence="3">
    <location>
        <begin position="698"/>
        <end position="709"/>
    </location>
</feature>
<dbReference type="InterPro" id="IPR055315">
    <property type="entry name" value="Cramped-like"/>
</dbReference>
<protein>
    <recommendedName>
        <fullName evidence="6">Protein cramped-like</fullName>
    </recommendedName>
</protein>
<dbReference type="EMBL" id="JAODUP010000002">
    <property type="protein sequence ID" value="KAK2170532.1"/>
    <property type="molecule type" value="Genomic_DNA"/>
</dbReference>
<feature type="compositionally biased region" description="Polar residues" evidence="3">
    <location>
        <begin position="158"/>
        <end position="171"/>
    </location>
</feature>
<feature type="compositionally biased region" description="Polar residues" evidence="3">
    <location>
        <begin position="109"/>
        <end position="129"/>
    </location>
</feature>
<sequence>MFTGLFPDISKLGKQRRTTNKDNGVQAKPNSLNSKEDENVEENPAKRQRRDSGAKQRLCFSAEFGTQRDGQDPEEQTAGHSGSENGIEASLETPTDMDTAPDCDGSKENIPNTAPTVSHHQIATRSVTGRLSRRLKSYSPPKSPPPVSKKSAKDGQKPGTSNTTAINTTPETKTRKQWEQWSVQHKDMFFEALYEHGKDFEAIQNSISLKLKKKDPTCGVRTKDHIRHFYYRTWHKISKFIDLDGFDDINKQALELYGLINYGELHKWIGKLNEKTGQKLNELVHKGATVVKVKQKNHRVKTPVCRALKRLHHVEEHKEEEKTKMPERVTIELFPHTNAAWAEVQALAQNPRLRIRLRISKRIGSLVDFINKKWASDRLRMKEKLNEAEIPESEIKIHVPDTTKLSLLRVKQAPTAPKLEFSFDSYVDSVKGQLNISPQQTKKLSKSIFCKMENLQIQQPSTSSQDLVELGDHVQDNQVSSTDEFSVSANKFSLATTAMPCPDRAKETSPERLHGCDRFVSAPVCIDHLDDSAIPFSDILPEERNTDDADSNPCGEVKDAKENNGLSEEELEAKQKLSKLERGLTTSDCGSMTIAEVYMMSGCPKKLCLEYEWVEKKASEDIWELNKKLTNMLRRLVHLATTEFVEFKKTKPAGLNKSPCRCTCGGTRNDNTPPNSKLLGGRNTRLHSPATPRMKSAGKSQSNSTSSLNHELLPPGLTNQESLGCAVDPLTPPSSKCHLVMTSPEVCSQAEESAAVTAVDGVFKLPTAMPPRVQQIRPVVPPGSLAEKSQLLHQISMVQKQTELYATKRSGQRRLQRVVRRPLVVQRTLLPKAQVPTRQIMTLAMVPGVSPAGQTASFLPIMSSSVLKSGDTVLQTASPVLHGGITSAGGIQAVAVSQDFGVVQTATTTRSMVTAAAGATVTKSVTVRRIIPTPVTSGSEDSAVFVEAPELGGVNNNILKKAALAADIQDPLSPSHGIGTSESSDLHTPPLEPMNFTSRSGNQNIESPPTFSQAFTLNGVNSILNDGSLSSGNVTVISESQASTSLISEQPNVTELLDITLPSVSDMAECTDKLLDISLMNSNSSFGGLVGDKDASLSSLLNTNDDPGALSPTKTFKGITSAGSDEQWLNTGDISVSNFLQDAPLKKNSSNTMSQTAASVLPVENKPTSDTLTSQQTANHSQPFALGESSRDSVILKNVDTTFEVMMNENSMDYMSKFADLAAHINGTHQEMSAIRKQAELIRDKTS</sequence>
<evidence type="ECO:0000313" key="5">
    <source>
        <dbReference type="Proteomes" id="UP001208570"/>
    </source>
</evidence>
<organism evidence="4 5">
    <name type="scientific">Paralvinella palmiformis</name>
    <dbReference type="NCBI Taxonomy" id="53620"/>
    <lineage>
        <taxon>Eukaryota</taxon>
        <taxon>Metazoa</taxon>
        <taxon>Spiralia</taxon>
        <taxon>Lophotrochozoa</taxon>
        <taxon>Annelida</taxon>
        <taxon>Polychaeta</taxon>
        <taxon>Sedentaria</taxon>
        <taxon>Canalipalpata</taxon>
        <taxon>Terebellida</taxon>
        <taxon>Terebelliformia</taxon>
        <taxon>Alvinellidae</taxon>
        <taxon>Paralvinella</taxon>
    </lineage>
</organism>
<evidence type="ECO:0000313" key="4">
    <source>
        <dbReference type="EMBL" id="KAK2170532.1"/>
    </source>
</evidence>
<dbReference type="GO" id="GO:0003677">
    <property type="term" value="F:DNA binding"/>
    <property type="evidence" value="ECO:0007669"/>
    <property type="project" value="UniProtKB-KW"/>
</dbReference>
<dbReference type="PANTHER" id="PTHR21677">
    <property type="entry name" value="CRAMPED PROTEIN"/>
    <property type="match status" value="1"/>
</dbReference>
<feature type="compositionally biased region" description="Polar residues" evidence="3">
    <location>
        <begin position="995"/>
        <end position="1007"/>
    </location>
</feature>
<dbReference type="PANTHER" id="PTHR21677:SF1">
    <property type="entry name" value="PROTEIN CRAMPED-LIKE"/>
    <property type="match status" value="1"/>
</dbReference>
<feature type="compositionally biased region" description="Polar residues" evidence="3">
    <location>
        <begin position="1166"/>
        <end position="1182"/>
    </location>
</feature>
<accession>A0AAD9KFV5</accession>
<keyword evidence="1" id="KW-0238">DNA-binding</keyword>
<evidence type="ECO:0008006" key="6">
    <source>
        <dbReference type="Google" id="ProtNLM"/>
    </source>
</evidence>